<dbReference type="AlphaFoldDB" id="A0A8J6BQW3"/>
<evidence type="ECO:0000313" key="2">
    <source>
        <dbReference type="EMBL" id="KAG8090506.1"/>
    </source>
</evidence>
<feature type="region of interest" description="Disordered" evidence="1">
    <location>
        <begin position="1"/>
        <end position="22"/>
    </location>
</feature>
<name>A0A8J6BQW3_ZIZPA</name>
<feature type="compositionally biased region" description="Polar residues" evidence="1">
    <location>
        <begin position="1"/>
        <end position="10"/>
    </location>
</feature>
<evidence type="ECO:0000256" key="1">
    <source>
        <dbReference type="SAM" id="MobiDB-lite"/>
    </source>
</evidence>
<sequence length="75" mass="8410">MTQKLSSWKLQRSGLVGGRGRDRSAFLSSEGIWLLKSKFEQQIQELNQCQLPRDGQGADETGHPESRTYIQTTGS</sequence>
<dbReference type="Proteomes" id="UP000729402">
    <property type="component" value="Unassembled WGS sequence"/>
</dbReference>
<comment type="caution">
    <text evidence="2">The sequence shown here is derived from an EMBL/GenBank/DDBJ whole genome shotgun (WGS) entry which is preliminary data.</text>
</comment>
<reference evidence="2" key="2">
    <citation type="submission" date="2021-02" db="EMBL/GenBank/DDBJ databases">
        <authorList>
            <person name="Kimball J.A."/>
            <person name="Haas M.W."/>
            <person name="Macchietto M."/>
            <person name="Kono T."/>
            <person name="Duquette J."/>
            <person name="Shao M."/>
        </authorList>
    </citation>
    <scope>NUCLEOTIDE SEQUENCE</scope>
    <source>
        <tissue evidence="2">Fresh leaf tissue</tissue>
    </source>
</reference>
<reference evidence="2" key="1">
    <citation type="journal article" date="2021" name="bioRxiv">
        <title>Whole Genome Assembly and Annotation of Northern Wild Rice, Zizania palustris L., Supports a Whole Genome Duplication in the Zizania Genus.</title>
        <authorList>
            <person name="Haas M."/>
            <person name="Kono T."/>
            <person name="Macchietto M."/>
            <person name="Millas R."/>
            <person name="McGilp L."/>
            <person name="Shao M."/>
            <person name="Duquette J."/>
            <person name="Hirsch C.N."/>
            <person name="Kimball J."/>
        </authorList>
    </citation>
    <scope>NUCLEOTIDE SEQUENCE</scope>
    <source>
        <tissue evidence="2">Fresh leaf tissue</tissue>
    </source>
</reference>
<evidence type="ECO:0000313" key="3">
    <source>
        <dbReference type="Proteomes" id="UP000729402"/>
    </source>
</evidence>
<dbReference type="EMBL" id="JAAALK010000081">
    <property type="protein sequence ID" value="KAG8090506.1"/>
    <property type="molecule type" value="Genomic_DNA"/>
</dbReference>
<accession>A0A8J6BQW3</accession>
<feature type="region of interest" description="Disordered" evidence="1">
    <location>
        <begin position="51"/>
        <end position="75"/>
    </location>
</feature>
<keyword evidence="3" id="KW-1185">Reference proteome</keyword>
<protein>
    <submittedName>
        <fullName evidence="2">Uncharacterized protein</fullName>
    </submittedName>
</protein>
<proteinExistence type="predicted"/>
<organism evidence="2 3">
    <name type="scientific">Zizania palustris</name>
    <name type="common">Northern wild rice</name>
    <dbReference type="NCBI Taxonomy" id="103762"/>
    <lineage>
        <taxon>Eukaryota</taxon>
        <taxon>Viridiplantae</taxon>
        <taxon>Streptophyta</taxon>
        <taxon>Embryophyta</taxon>
        <taxon>Tracheophyta</taxon>
        <taxon>Spermatophyta</taxon>
        <taxon>Magnoliopsida</taxon>
        <taxon>Liliopsida</taxon>
        <taxon>Poales</taxon>
        <taxon>Poaceae</taxon>
        <taxon>BOP clade</taxon>
        <taxon>Oryzoideae</taxon>
        <taxon>Oryzeae</taxon>
        <taxon>Zizaniinae</taxon>
        <taxon>Zizania</taxon>
    </lineage>
</organism>
<gene>
    <name evidence="2" type="ORF">GUJ93_ZPchr0011g28431</name>
</gene>